<feature type="region of interest" description="Disordered" evidence="1">
    <location>
        <begin position="12"/>
        <end position="40"/>
    </location>
</feature>
<dbReference type="WBParaSite" id="MBELARI_LOCUS7914">
    <property type="protein sequence ID" value="MBELARI_LOCUS7914"/>
    <property type="gene ID" value="MBELARI_LOCUS7914"/>
</dbReference>
<feature type="compositionally biased region" description="Basic and acidic residues" evidence="1">
    <location>
        <begin position="29"/>
        <end position="40"/>
    </location>
</feature>
<accession>A0AAF3FPA8</accession>
<sequence length="569" mass="63268">MLDAHPLPQIGSWAQLMEDEEPPEPQLEEQGKSKDAKELGGDNVGLPISSLCVCVKNLPPKVSLEEIFLHFGGRDKVERIYFISEDRSCLLALTSDLAKKAARELDESYIFKEQIKVSLAHPKDPETYYKQADPMPSPGLSPNATPFVPRSRLSSRQSFSPTGLQMISPRTECHGFSPSSMGSTCESNQPVQQQHLPPRPHQQDYQRPFTITNSDRQRSTSYQQGSEYGKFSKQRYDGLATSNPHSPALKIPSQSVGPTATVRKPTSVELYGEAKPVDTATKFGEIDDKLRQAARKETQQMPMEEAKPSTTHSIKSKSVLNDSHNDSIGNVDVNMASRSENKMDSVPKQSTQSASPVPFKDYGSVTIHRRRNDPEVTDSPAPIDPVQHPVAPIVEAVAKNESPRTRTFSRTSTHPSRSNSDMFKNHIVKHLGSQIESDRSRKESTKTEETRETCGEALNRGKPPLDKTSSSRGPHGQSNVANRVTGQPYSLKSNQPKPLPHRDGRKDPFKNDHPVENAKKMTADDSKHQNKENNKKKSNKENKQSEQVTKTNSILDKNPFSALQGLENN</sequence>
<dbReference type="GO" id="GO:0003676">
    <property type="term" value="F:nucleic acid binding"/>
    <property type="evidence" value="ECO:0007669"/>
    <property type="project" value="InterPro"/>
</dbReference>
<feature type="compositionally biased region" description="Polar residues" evidence="1">
    <location>
        <begin position="467"/>
        <end position="496"/>
    </location>
</feature>
<feature type="compositionally biased region" description="Polar residues" evidence="1">
    <location>
        <begin position="209"/>
        <end position="226"/>
    </location>
</feature>
<evidence type="ECO:0000256" key="1">
    <source>
        <dbReference type="SAM" id="MobiDB-lite"/>
    </source>
</evidence>
<feature type="region of interest" description="Disordered" evidence="1">
    <location>
        <begin position="295"/>
        <end position="365"/>
    </location>
</feature>
<organism evidence="2 3">
    <name type="scientific">Mesorhabditis belari</name>
    <dbReference type="NCBI Taxonomy" id="2138241"/>
    <lineage>
        <taxon>Eukaryota</taxon>
        <taxon>Metazoa</taxon>
        <taxon>Ecdysozoa</taxon>
        <taxon>Nematoda</taxon>
        <taxon>Chromadorea</taxon>
        <taxon>Rhabditida</taxon>
        <taxon>Rhabditina</taxon>
        <taxon>Rhabditomorpha</taxon>
        <taxon>Rhabditoidea</taxon>
        <taxon>Rhabditidae</taxon>
        <taxon>Mesorhabditinae</taxon>
        <taxon>Mesorhabditis</taxon>
    </lineage>
</organism>
<feature type="compositionally biased region" description="Polar residues" evidence="1">
    <location>
        <begin position="152"/>
        <end position="165"/>
    </location>
</feature>
<evidence type="ECO:0000313" key="2">
    <source>
        <dbReference type="Proteomes" id="UP000887575"/>
    </source>
</evidence>
<feature type="region of interest" description="Disordered" evidence="1">
    <location>
        <begin position="397"/>
        <end position="569"/>
    </location>
</feature>
<feature type="compositionally biased region" description="Basic and acidic residues" evidence="1">
    <location>
        <begin position="436"/>
        <end position="454"/>
    </location>
</feature>
<feature type="compositionally biased region" description="Polar residues" evidence="1">
    <location>
        <begin position="177"/>
        <end position="188"/>
    </location>
</feature>
<dbReference type="AlphaFoldDB" id="A0AAF3FPA8"/>
<name>A0AAF3FPA8_9BILA</name>
<evidence type="ECO:0008006" key="4">
    <source>
        <dbReference type="Google" id="ProtNLM"/>
    </source>
</evidence>
<feature type="compositionally biased region" description="Low complexity" evidence="1">
    <location>
        <begin position="405"/>
        <end position="418"/>
    </location>
</feature>
<protein>
    <recommendedName>
        <fullName evidence="4">RRM domain-containing protein</fullName>
    </recommendedName>
</protein>
<keyword evidence="2" id="KW-1185">Reference proteome</keyword>
<feature type="region of interest" description="Disordered" evidence="1">
    <location>
        <begin position="126"/>
        <end position="261"/>
    </location>
</feature>
<dbReference type="InterPro" id="IPR035979">
    <property type="entry name" value="RBD_domain_sf"/>
</dbReference>
<feature type="compositionally biased region" description="Polar residues" evidence="1">
    <location>
        <begin position="308"/>
        <end position="328"/>
    </location>
</feature>
<dbReference type="InterPro" id="IPR012677">
    <property type="entry name" value="Nucleotide-bd_a/b_plait_sf"/>
</dbReference>
<dbReference type="CDD" id="cd00590">
    <property type="entry name" value="RRM_SF"/>
    <property type="match status" value="1"/>
</dbReference>
<dbReference type="SUPFAM" id="SSF54928">
    <property type="entry name" value="RNA-binding domain, RBD"/>
    <property type="match status" value="1"/>
</dbReference>
<proteinExistence type="predicted"/>
<dbReference type="Gene3D" id="3.30.70.330">
    <property type="match status" value="1"/>
</dbReference>
<feature type="compositionally biased region" description="Acidic residues" evidence="1">
    <location>
        <begin position="17"/>
        <end position="27"/>
    </location>
</feature>
<feature type="compositionally biased region" description="Basic and acidic residues" evidence="1">
    <location>
        <begin position="500"/>
        <end position="544"/>
    </location>
</feature>
<dbReference type="Proteomes" id="UP000887575">
    <property type="component" value="Unassembled WGS sequence"/>
</dbReference>
<reference evidence="3" key="1">
    <citation type="submission" date="2024-02" db="UniProtKB">
        <authorList>
            <consortium name="WormBaseParasite"/>
        </authorList>
    </citation>
    <scope>IDENTIFICATION</scope>
</reference>
<evidence type="ECO:0000313" key="3">
    <source>
        <dbReference type="WBParaSite" id="MBELARI_LOCUS7914"/>
    </source>
</evidence>